<dbReference type="Pfam" id="PF24481">
    <property type="entry name" value="CT398_CC"/>
    <property type="match status" value="1"/>
</dbReference>
<keyword evidence="1" id="KW-0175">Coiled coil</keyword>
<sequence length="234" mass="26740">MLQDLEGLIKLQGLDAEIAEFDTAAAAIPVQIRMMEQQLAQAKAALDAATVEVERLQKLRRQKERDLDEAGGELKKRQGRLYEVKTNQEYTATLKEVEGLKQKISALEEEVLIRLDDIDSAEKTRDHEEAKVRVTQAEFLKNKQQREGELLELQSHLLTLRRARERWSGSVELSSLQLYLRLLKSRGGLAVAQAAGRSCEGCHVTLTHQLYNEVRRNEEIRTCEGCGRILYWKE</sequence>
<dbReference type="RefSeq" id="WP_107563492.1">
    <property type="nucleotide sequence ID" value="NZ_NVQC01000028.1"/>
</dbReference>
<dbReference type="PANTHER" id="PTHR39082:SF1">
    <property type="entry name" value="SCAVENGER RECEPTOR CLASS A MEMBER 3"/>
    <property type="match status" value="1"/>
</dbReference>
<evidence type="ECO:0000313" key="5">
    <source>
        <dbReference type="Proteomes" id="UP000241436"/>
    </source>
</evidence>
<dbReference type="OrthoDB" id="9795058at2"/>
<dbReference type="InterPro" id="IPR003743">
    <property type="entry name" value="Zf-RING_7"/>
</dbReference>
<dbReference type="EMBL" id="NVQC01000028">
    <property type="protein sequence ID" value="PTL35210.1"/>
    <property type="molecule type" value="Genomic_DNA"/>
</dbReference>
<comment type="caution">
    <text evidence="4">The sequence shown here is derived from an EMBL/GenBank/DDBJ whole genome shotgun (WGS) entry which is preliminary data.</text>
</comment>
<proteinExistence type="predicted"/>
<dbReference type="InterPro" id="IPR056003">
    <property type="entry name" value="CT398_CC_hairpin"/>
</dbReference>
<evidence type="ECO:0000259" key="3">
    <source>
        <dbReference type="Pfam" id="PF24481"/>
    </source>
</evidence>
<gene>
    <name evidence="4" type="ORF">CLG94_10930</name>
</gene>
<keyword evidence="5" id="KW-1185">Reference proteome</keyword>
<reference evidence="4 5" key="1">
    <citation type="submission" date="2017-09" db="EMBL/GenBank/DDBJ databases">
        <title>Bloom of a denitrifying methanotroph, Candidatus Methylomirabilis limnetica, in a deep stratified lake.</title>
        <authorList>
            <person name="Graf J.S."/>
            <person name="Marchant H.K."/>
            <person name="Tienken D."/>
            <person name="Hach P.F."/>
            <person name="Brand A."/>
            <person name="Schubert C.J."/>
            <person name="Kuypers M.M."/>
            <person name="Milucka J."/>
        </authorList>
    </citation>
    <scope>NUCLEOTIDE SEQUENCE [LARGE SCALE GENOMIC DNA]</scope>
    <source>
        <strain evidence="4 5">Zug</strain>
    </source>
</reference>
<dbReference type="AlphaFoldDB" id="A0A2T4TVS2"/>
<dbReference type="Gene3D" id="1.10.287.1490">
    <property type="match status" value="1"/>
</dbReference>
<feature type="coiled-coil region" evidence="1">
    <location>
        <begin position="32"/>
        <end position="138"/>
    </location>
</feature>
<protein>
    <submittedName>
        <fullName evidence="4">Uncharacterized protein</fullName>
    </submittedName>
</protein>
<evidence type="ECO:0000256" key="1">
    <source>
        <dbReference type="SAM" id="Coils"/>
    </source>
</evidence>
<dbReference type="Pfam" id="PF02591">
    <property type="entry name" value="Zn_ribbon_9"/>
    <property type="match status" value="1"/>
</dbReference>
<dbReference type="Proteomes" id="UP000241436">
    <property type="component" value="Unassembled WGS sequence"/>
</dbReference>
<accession>A0A2T4TVS2</accession>
<feature type="domain" description="CT398-like coiled coil hairpin" evidence="3">
    <location>
        <begin position="11"/>
        <end position="186"/>
    </location>
</feature>
<feature type="domain" description="C4-type zinc ribbon" evidence="2">
    <location>
        <begin position="198"/>
        <end position="230"/>
    </location>
</feature>
<dbReference type="InterPro" id="IPR052376">
    <property type="entry name" value="Oxidative_Scav/Glycosyltrans"/>
</dbReference>
<evidence type="ECO:0000259" key="2">
    <source>
        <dbReference type="Pfam" id="PF02591"/>
    </source>
</evidence>
<organism evidence="4 5">
    <name type="scientific">Candidatus Methylomirabilis limnetica</name>
    <dbReference type="NCBI Taxonomy" id="2033718"/>
    <lineage>
        <taxon>Bacteria</taxon>
        <taxon>Candidatus Methylomirabilota</taxon>
        <taxon>Candidatus Methylomirabilia</taxon>
        <taxon>Candidatus Methylomirabilales</taxon>
        <taxon>Candidatus Methylomirabilaceae</taxon>
        <taxon>Candidatus Methylomirabilis</taxon>
    </lineage>
</organism>
<name>A0A2T4TVS2_9BACT</name>
<reference evidence="5" key="2">
    <citation type="journal article" date="2018" name="Environ. Microbiol.">
        <title>Bloom of a denitrifying methanotroph, 'Candidatus Methylomirabilis limnetica', in a deep stratified lake.</title>
        <authorList>
            <person name="Graf J.S."/>
            <person name="Mayr M.J."/>
            <person name="Marchant H.K."/>
            <person name="Tienken D."/>
            <person name="Hach P.F."/>
            <person name="Brand A."/>
            <person name="Schubert C.J."/>
            <person name="Kuypers M.M."/>
            <person name="Milucka J."/>
        </authorList>
    </citation>
    <scope>NUCLEOTIDE SEQUENCE [LARGE SCALE GENOMIC DNA]</scope>
    <source>
        <strain evidence="5">Zug</strain>
    </source>
</reference>
<evidence type="ECO:0000313" key="4">
    <source>
        <dbReference type="EMBL" id="PTL35210.1"/>
    </source>
</evidence>
<dbReference type="PANTHER" id="PTHR39082">
    <property type="entry name" value="PHOSPHOLIPASE C-BETA-2-RELATED"/>
    <property type="match status" value="1"/>
</dbReference>